<dbReference type="RefSeq" id="WP_180916534.1">
    <property type="nucleotide sequence ID" value="NZ_CP059165.1"/>
</dbReference>
<name>A0A7D6HVP4_9MYCO</name>
<proteinExistence type="predicted"/>
<dbReference type="PRINTS" id="PR00420">
    <property type="entry name" value="RNGMNOXGNASE"/>
</dbReference>
<keyword evidence="2" id="KW-0503">Monooxygenase</keyword>
<dbReference type="PANTHER" id="PTHR46865">
    <property type="entry name" value="OXIDOREDUCTASE-RELATED"/>
    <property type="match status" value="1"/>
</dbReference>
<dbReference type="KEGG" id="mgor:H0P51_02765"/>
<dbReference type="SUPFAM" id="SSF51905">
    <property type="entry name" value="FAD/NAD(P)-binding domain"/>
    <property type="match status" value="1"/>
</dbReference>
<dbReference type="GO" id="GO:0004497">
    <property type="term" value="F:monooxygenase activity"/>
    <property type="evidence" value="ECO:0007669"/>
    <property type="project" value="UniProtKB-KW"/>
</dbReference>
<dbReference type="AlphaFoldDB" id="A0A7D6HVP4"/>
<evidence type="ECO:0000313" key="2">
    <source>
        <dbReference type="EMBL" id="QLL07933.1"/>
    </source>
</evidence>
<feature type="domain" description="FAD-binding" evidence="1">
    <location>
        <begin position="6"/>
        <end position="340"/>
    </location>
</feature>
<reference evidence="3" key="3">
    <citation type="submission" date="2023-07" db="EMBL/GenBank/DDBJ databases">
        <title>Description of Mycobacterium gordonae subsp. intergordonae subsp.nov. and Mycobacterium gordonae subsp. gordonae subsp. nov.</title>
        <authorList>
            <person name="Huang H."/>
        </authorList>
    </citation>
    <scope>NUCLEOTIDE SEQUENCE [LARGE SCALE GENOMIC DNA]</scope>
    <source>
        <strain evidence="3">24</strain>
    </source>
</reference>
<gene>
    <name evidence="2" type="ORF">H0P51_02765</name>
</gene>
<dbReference type="InterPro" id="IPR036188">
    <property type="entry name" value="FAD/NAD-bd_sf"/>
</dbReference>
<protein>
    <submittedName>
        <fullName evidence="2">FAD-dependent monooxygenase</fullName>
    </submittedName>
</protein>
<dbReference type="InterPro" id="IPR051704">
    <property type="entry name" value="FAD_aromatic-hydroxylase"/>
</dbReference>
<accession>A0A7D6HVP4</accession>
<sequence length="415" mass="45611">MTPRSALISGASIGGPVLAFWLAEAGWQVTVIERAERLRTSGYPVDIRGTAIDVVRRMGLHDQILAEHYRHVPVAVLSPGGHRLSTVDIGRVANDPGSGDVEITRGVLSEILYRASRERATYVFGDSITSLNQTNSGVDVTFNHHPPATFDVVIGADGIHSNVRGLAFGDESQFIHYLGPYAAIWDLPVDMFAPGTGFMYSHAGRTAMVERPANGGATRAFLAFVHPHPGTVNRYDTDEILGTIRRAFHEDHWRTAEIIDTLPRADDLYFDTVSQVRMDRWSSGRVALVGDAAYAPAFLSGQGTSIAIAGSYVLASELVRNDRPESAFAAYEQRLRDYVTKNQNLALRTDSTVIARTQGQLLRRNIRLIVVPWLQRLGLLHLLQAPLRTAATDLSLSDHDLRCSTRPHGVMGNRQ</sequence>
<dbReference type="GO" id="GO:0071949">
    <property type="term" value="F:FAD binding"/>
    <property type="evidence" value="ECO:0007669"/>
    <property type="project" value="InterPro"/>
</dbReference>
<keyword evidence="2" id="KW-0560">Oxidoreductase</keyword>
<dbReference type="Gene3D" id="3.30.9.10">
    <property type="entry name" value="D-Amino Acid Oxidase, subunit A, domain 2"/>
    <property type="match status" value="1"/>
</dbReference>
<dbReference type="InterPro" id="IPR002938">
    <property type="entry name" value="FAD-bd"/>
</dbReference>
<dbReference type="Proteomes" id="UP000510682">
    <property type="component" value="Chromosome"/>
</dbReference>
<evidence type="ECO:0000259" key="1">
    <source>
        <dbReference type="Pfam" id="PF01494"/>
    </source>
</evidence>
<evidence type="ECO:0000313" key="3">
    <source>
        <dbReference type="Proteomes" id="UP000510682"/>
    </source>
</evidence>
<dbReference type="EMBL" id="CP059165">
    <property type="protein sequence ID" value="QLL07933.1"/>
    <property type="molecule type" value="Genomic_DNA"/>
</dbReference>
<dbReference type="Pfam" id="PF01494">
    <property type="entry name" value="FAD_binding_3"/>
    <property type="match status" value="1"/>
</dbReference>
<keyword evidence="3" id="KW-1185">Reference proteome</keyword>
<dbReference type="PANTHER" id="PTHR46865:SF2">
    <property type="entry name" value="MONOOXYGENASE"/>
    <property type="match status" value="1"/>
</dbReference>
<reference evidence="3" key="1">
    <citation type="submission" date="2020-07" db="EMBL/GenBank/DDBJ databases">
        <title>Description of Mycobacterium gordonae subsp. intergordonae subsp.nov. and Mycobacterium gordonae subsp. gordonae subsp. nov.</title>
        <authorList>
            <person name="Yu X."/>
        </authorList>
    </citation>
    <scope>NUCLEOTIDE SEQUENCE [LARGE SCALE GENOMIC DNA]</scope>
    <source>
        <strain evidence="3">24</strain>
    </source>
</reference>
<organism evidence="2 3">
    <name type="scientific">Mycobacterium vicinigordonae</name>
    <dbReference type="NCBI Taxonomy" id="1719132"/>
    <lineage>
        <taxon>Bacteria</taxon>
        <taxon>Bacillati</taxon>
        <taxon>Actinomycetota</taxon>
        <taxon>Actinomycetes</taxon>
        <taxon>Mycobacteriales</taxon>
        <taxon>Mycobacteriaceae</taxon>
        <taxon>Mycobacterium</taxon>
    </lineage>
</organism>
<reference evidence="2 3" key="2">
    <citation type="submission" date="2020-07" db="EMBL/GenBank/DDBJ databases">
        <authorList>
            <person name="Yu X."/>
        </authorList>
    </citation>
    <scope>NUCLEOTIDE SEQUENCE [LARGE SCALE GENOMIC DNA]</scope>
    <source>
        <strain evidence="3">24</strain>
    </source>
</reference>
<dbReference type="Gene3D" id="3.50.50.60">
    <property type="entry name" value="FAD/NAD(P)-binding domain"/>
    <property type="match status" value="1"/>
</dbReference>